<keyword evidence="2" id="KW-0521">NADP</keyword>
<gene>
    <name evidence="8 9 10 11" type="primary">LOC120263285</name>
</gene>
<dbReference type="InterPro" id="IPR020471">
    <property type="entry name" value="AKR"/>
</dbReference>
<dbReference type="InterPro" id="IPR036812">
    <property type="entry name" value="NAD(P)_OxRdtase_dom_sf"/>
</dbReference>
<evidence type="ECO:0000313" key="10">
    <source>
        <dbReference type="RefSeq" id="XP_039127087.1"/>
    </source>
</evidence>
<accession>A0AB40BIA1</accession>
<dbReference type="InterPro" id="IPR018170">
    <property type="entry name" value="Aldo/ket_reductase_CS"/>
</dbReference>
<evidence type="ECO:0000256" key="5">
    <source>
        <dbReference type="PIRSR" id="PIRSR000097-3"/>
    </source>
</evidence>
<dbReference type="Pfam" id="PF00248">
    <property type="entry name" value="Aldo_ket_red"/>
    <property type="match status" value="1"/>
</dbReference>
<dbReference type="PANTHER" id="PTHR11732">
    <property type="entry name" value="ALDO/KETO REDUCTASE"/>
    <property type="match status" value="1"/>
</dbReference>
<dbReference type="RefSeq" id="XP_039127087.1">
    <property type="nucleotide sequence ID" value="XM_039271153.1"/>
</dbReference>
<feature type="binding site" evidence="4">
    <location>
        <position position="115"/>
    </location>
    <ligand>
        <name>substrate</name>
    </ligand>
</feature>
<evidence type="ECO:0000256" key="2">
    <source>
        <dbReference type="ARBA" id="ARBA00022857"/>
    </source>
</evidence>
<keyword evidence="7" id="KW-1185">Reference proteome</keyword>
<dbReference type="FunFam" id="3.20.20.100:FF:000013">
    <property type="entry name" value="NADPH-dependent codeinone reductase 1-1"/>
    <property type="match status" value="1"/>
</dbReference>
<evidence type="ECO:0000256" key="4">
    <source>
        <dbReference type="PIRSR" id="PIRSR000097-2"/>
    </source>
</evidence>
<protein>
    <submittedName>
        <fullName evidence="8 9">Methylecgonone reductase-like isoform X1</fullName>
    </submittedName>
</protein>
<evidence type="ECO:0000313" key="9">
    <source>
        <dbReference type="RefSeq" id="XP_039127086.1"/>
    </source>
</evidence>
<dbReference type="PIRSF" id="PIRSF000097">
    <property type="entry name" value="AKR"/>
    <property type="match status" value="1"/>
</dbReference>
<dbReference type="AlphaFoldDB" id="A0AB40BIA1"/>
<evidence type="ECO:0000259" key="6">
    <source>
        <dbReference type="Pfam" id="PF00248"/>
    </source>
</evidence>
<dbReference type="InterPro" id="IPR023210">
    <property type="entry name" value="NADP_OxRdtase_dom"/>
</dbReference>
<dbReference type="PROSITE" id="PS00062">
    <property type="entry name" value="ALDOKETO_REDUCTASE_2"/>
    <property type="match status" value="1"/>
</dbReference>
<dbReference type="Proteomes" id="UP001515500">
    <property type="component" value="Chromosome 6"/>
</dbReference>
<feature type="site" description="Lowers pKa of active site Tyr" evidence="5">
    <location>
        <position position="82"/>
    </location>
</feature>
<sequence length="309" mass="34758">MQTEIILSSGGKMPILGMGTAAYPIPQPELVEMAIFEAMKLGYRHFDTASLYQSEQPLGQAISRAIRSGIIKDRAELFITTKLSVADTYPGAVVPALRKSLSELSIEYVDLYLIHAPMRVRGEKRYVFTKEDVMPFDSKGTWEGMEQCYELGLAKSIGVSNFPIDKLKLLLSHAQIPPSVNQVEMHPLWQQQELIDFCQKNYIHVSAYSPLGGIGSFWGNREVLHLKEIEEIARTKEKTVAQICLRWALEQGVSVLPKSFNKERLEENKDIFGWRLSEDEVQIISLIPQLVGDDASHGLARPISQDINV</sequence>
<dbReference type="GeneID" id="120263285"/>
<dbReference type="RefSeq" id="XP_039127085.1">
    <property type="nucleotide sequence ID" value="XM_039271151.1"/>
</dbReference>
<dbReference type="Gene3D" id="3.20.20.100">
    <property type="entry name" value="NADP-dependent oxidoreductase domain"/>
    <property type="match status" value="1"/>
</dbReference>
<dbReference type="PROSITE" id="PS00063">
    <property type="entry name" value="ALDOKETO_REDUCTASE_3"/>
    <property type="match status" value="1"/>
</dbReference>
<dbReference type="SUPFAM" id="SSF51430">
    <property type="entry name" value="NAD(P)-linked oxidoreductase"/>
    <property type="match status" value="1"/>
</dbReference>
<proteinExistence type="inferred from homology"/>
<reference evidence="8 9" key="1">
    <citation type="submission" date="2025-04" db="UniProtKB">
        <authorList>
            <consortium name="RefSeq"/>
        </authorList>
    </citation>
    <scope>IDENTIFICATION</scope>
</reference>
<dbReference type="RefSeq" id="XP_039127088.1">
    <property type="nucleotide sequence ID" value="XM_039271154.1"/>
</dbReference>
<evidence type="ECO:0000256" key="3">
    <source>
        <dbReference type="PIRSR" id="PIRSR000097-1"/>
    </source>
</evidence>
<evidence type="ECO:0000313" key="11">
    <source>
        <dbReference type="RefSeq" id="XP_039127088.1"/>
    </source>
</evidence>
<dbReference type="PROSITE" id="PS00798">
    <property type="entry name" value="ALDOKETO_REDUCTASE_1"/>
    <property type="match status" value="1"/>
</dbReference>
<dbReference type="RefSeq" id="XP_039127086.1">
    <property type="nucleotide sequence ID" value="XM_039271152.1"/>
</dbReference>
<feature type="active site" description="Proton donor" evidence="3">
    <location>
        <position position="52"/>
    </location>
</feature>
<name>A0AB40BIA1_DIOCR</name>
<dbReference type="GO" id="GO:0016491">
    <property type="term" value="F:oxidoreductase activity"/>
    <property type="evidence" value="ECO:0007669"/>
    <property type="project" value="InterPro"/>
</dbReference>
<organism evidence="7 10">
    <name type="scientific">Dioscorea cayennensis subsp. rotundata</name>
    <name type="common">White Guinea yam</name>
    <name type="synonym">Dioscorea rotundata</name>
    <dbReference type="NCBI Taxonomy" id="55577"/>
    <lineage>
        <taxon>Eukaryota</taxon>
        <taxon>Viridiplantae</taxon>
        <taxon>Streptophyta</taxon>
        <taxon>Embryophyta</taxon>
        <taxon>Tracheophyta</taxon>
        <taxon>Spermatophyta</taxon>
        <taxon>Magnoliopsida</taxon>
        <taxon>Liliopsida</taxon>
        <taxon>Dioscoreales</taxon>
        <taxon>Dioscoreaceae</taxon>
        <taxon>Dioscorea</taxon>
    </lineage>
</organism>
<evidence type="ECO:0000313" key="7">
    <source>
        <dbReference type="Proteomes" id="UP001515500"/>
    </source>
</evidence>
<comment type="similarity">
    <text evidence="1">Belongs to the aldo/keto reductase family.</text>
</comment>
<evidence type="ECO:0000256" key="1">
    <source>
        <dbReference type="ARBA" id="ARBA00007905"/>
    </source>
</evidence>
<evidence type="ECO:0000313" key="8">
    <source>
        <dbReference type="RefSeq" id="XP_039127085.1"/>
    </source>
</evidence>
<dbReference type="PRINTS" id="PR00069">
    <property type="entry name" value="ALDKETRDTASE"/>
</dbReference>
<feature type="domain" description="NADP-dependent oxidoreductase" evidence="6">
    <location>
        <begin position="16"/>
        <end position="284"/>
    </location>
</feature>